<dbReference type="Gene3D" id="1.20.58.570">
    <property type="match status" value="1"/>
</dbReference>
<name>A0A0C2M792_THEKT</name>
<dbReference type="GO" id="GO:0030036">
    <property type="term" value="P:actin cytoskeleton organization"/>
    <property type="evidence" value="ECO:0007669"/>
    <property type="project" value="InterPro"/>
</dbReference>
<dbReference type="FunFam" id="1.20.58.570:FF:000001">
    <property type="entry name" value="F-actin-capping protein subunit beta"/>
    <property type="match status" value="1"/>
</dbReference>
<comment type="caution">
    <text evidence="8">The sequence shown here is derived from an EMBL/GenBank/DDBJ whole genome shotgun (WGS) entry which is preliminary data.</text>
</comment>
<evidence type="ECO:0000256" key="2">
    <source>
        <dbReference type="ARBA" id="ARBA00006039"/>
    </source>
</evidence>
<dbReference type="GO" id="GO:0051015">
    <property type="term" value="F:actin filament binding"/>
    <property type="evidence" value="ECO:0007669"/>
    <property type="project" value="TreeGrafter"/>
</dbReference>
<dbReference type="FunFam" id="3.90.1150.210:FF:000001">
    <property type="entry name" value="F-actin-capping protein subunit beta"/>
    <property type="match status" value="1"/>
</dbReference>
<dbReference type="InterPro" id="IPR037282">
    <property type="entry name" value="CapZ_alpha/beta"/>
</dbReference>
<keyword evidence="3 7" id="KW-0117">Actin capping</keyword>
<dbReference type="GO" id="GO:0051016">
    <property type="term" value="P:barbed-end actin filament capping"/>
    <property type="evidence" value="ECO:0007669"/>
    <property type="project" value="UniProtKB-UniRule"/>
</dbReference>
<evidence type="ECO:0000256" key="1">
    <source>
        <dbReference type="ARBA" id="ARBA00004245"/>
    </source>
</evidence>
<comment type="subcellular location">
    <subcellularLocation>
        <location evidence="1 7">Cytoplasm</location>
        <location evidence="1 7">Cytoskeleton</location>
    </subcellularLocation>
</comment>
<sequence length="276" mass="31361">MDENSAIDSCLDLMRRLPPENIEKNLSAILDLTPPDMIQNILSAVDQPLKVAVCKTTKKQYLICDYNRDGDSYRLFDCNNRSPWSNDYDPPISDGVVPSEKLRALEIKLNTAFDQYRELYFDGGISSCFLWDLEDSSFAGVLLIKKGEGSEKVKGCWDSIHVFEVIPGKQQNVKYKLTSTVMLWLQTNKFSGKLQLGGSLTRQSESTGTVKEFDDHLIYIGQAVEEMESKIRQTLSSIYFSKTKDILNSLRSMTTVSDELTKKKLQEDLASRIKQR</sequence>
<evidence type="ECO:0000313" key="8">
    <source>
        <dbReference type="EMBL" id="KII62885.1"/>
    </source>
</evidence>
<dbReference type="Pfam" id="PF01115">
    <property type="entry name" value="F_actin_cap_B"/>
    <property type="match status" value="1"/>
</dbReference>
<keyword evidence="9" id="KW-1185">Reference proteome</keyword>
<keyword evidence="6 7" id="KW-0206">Cytoskeleton</keyword>
<comment type="subunit">
    <text evidence="7">Heterodimer of an alpha and a beta subunit.</text>
</comment>
<keyword evidence="4 7" id="KW-0963">Cytoplasm</keyword>
<dbReference type="PANTHER" id="PTHR10619:SF0">
    <property type="entry name" value="F-ACTIN-CAPPING PROTEIN SUBUNIT BETA ISOFORMS 1 AND 2"/>
    <property type="match status" value="1"/>
</dbReference>
<dbReference type="OrthoDB" id="9979678at2759"/>
<dbReference type="GO" id="GO:0051490">
    <property type="term" value="P:negative regulation of filopodium assembly"/>
    <property type="evidence" value="ECO:0007669"/>
    <property type="project" value="TreeGrafter"/>
</dbReference>
<dbReference type="PROSITE" id="PS00231">
    <property type="entry name" value="F_ACTIN_CAPPING_BETA"/>
    <property type="match status" value="1"/>
</dbReference>
<evidence type="ECO:0000313" key="9">
    <source>
        <dbReference type="Proteomes" id="UP000031668"/>
    </source>
</evidence>
<accession>A0A0C2M792</accession>
<evidence type="ECO:0000256" key="6">
    <source>
        <dbReference type="ARBA" id="ARBA00023212"/>
    </source>
</evidence>
<organism evidence="8 9">
    <name type="scientific">Thelohanellus kitauei</name>
    <name type="common">Myxosporean</name>
    <dbReference type="NCBI Taxonomy" id="669202"/>
    <lineage>
        <taxon>Eukaryota</taxon>
        <taxon>Metazoa</taxon>
        <taxon>Cnidaria</taxon>
        <taxon>Myxozoa</taxon>
        <taxon>Myxosporea</taxon>
        <taxon>Bivalvulida</taxon>
        <taxon>Platysporina</taxon>
        <taxon>Myxobolidae</taxon>
        <taxon>Thelohanellus</taxon>
    </lineage>
</organism>
<dbReference type="InterPro" id="IPR001698">
    <property type="entry name" value="CAPZB"/>
</dbReference>
<dbReference type="GO" id="GO:0000902">
    <property type="term" value="P:cell morphogenesis"/>
    <property type="evidence" value="ECO:0007669"/>
    <property type="project" value="TreeGrafter"/>
</dbReference>
<dbReference type="GO" id="GO:0005737">
    <property type="term" value="C:cytoplasm"/>
    <property type="evidence" value="ECO:0007669"/>
    <property type="project" value="InterPro"/>
</dbReference>
<dbReference type="InterPro" id="IPR043175">
    <property type="entry name" value="CAPZB_N"/>
</dbReference>
<dbReference type="InterPro" id="IPR019771">
    <property type="entry name" value="F-actin_capping_bsu_CS"/>
</dbReference>
<comment type="similarity">
    <text evidence="2 7">Belongs to the F-actin-capping protein beta subunit family.</text>
</comment>
<dbReference type="AlphaFoldDB" id="A0A0C2M792"/>
<reference evidence="8 9" key="1">
    <citation type="journal article" date="2014" name="Genome Biol. Evol.">
        <title>The genome of the myxosporean Thelohanellus kitauei shows adaptations to nutrient acquisition within its fish host.</title>
        <authorList>
            <person name="Yang Y."/>
            <person name="Xiong J."/>
            <person name="Zhou Z."/>
            <person name="Huo F."/>
            <person name="Miao W."/>
            <person name="Ran C."/>
            <person name="Liu Y."/>
            <person name="Zhang J."/>
            <person name="Feng J."/>
            <person name="Wang M."/>
            <person name="Wang M."/>
            <person name="Wang L."/>
            <person name="Yao B."/>
        </authorList>
    </citation>
    <scope>NUCLEOTIDE SEQUENCE [LARGE SCALE GENOMIC DNA]</scope>
    <source>
        <strain evidence="8">Wuqing</strain>
    </source>
</reference>
<keyword evidence="5 7" id="KW-0009">Actin-binding</keyword>
<proteinExistence type="inferred from homology"/>
<evidence type="ECO:0000256" key="5">
    <source>
        <dbReference type="ARBA" id="ARBA00023203"/>
    </source>
</evidence>
<dbReference type="GO" id="GO:0010591">
    <property type="term" value="P:regulation of lamellipodium assembly"/>
    <property type="evidence" value="ECO:0007669"/>
    <property type="project" value="TreeGrafter"/>
</dbReference>
<evidence type="ECO:0000256" key="4">
    <source>
        <dbReference type="ARBA" id="ARBA00022490"/>
    </source>
</evidence>
<dbReference type="OMA" id="WSNKYYP"/>
<dbReference type="EMBL" id="JWZT01004858">
    <property type="protein sequence ID" value="KII62885.1"/>
    <property type="molecule type" value="Genomic_DNA"/>
</dbReference>
<protein>
    <recommendedName>
        <fullName evidence="7">F-actin-capping protein subunit beta</fullName>
    </recommendedName>
</protein>
<dbReference type="InterPro" id="IPR042276">
    <property type="entry name" value="CapZ_alpha/beta_2"/>
</dbReference>
<dbReference type="Gene3D" id="3.90.1150.210">
    <property type="entry name" value="F-actin capping protein, beta subunit"/>
    <property type="match status" value="1"/>
</dbReference>
<evidence type="ECO:0000256" key="3">
    <source>
        <dbReference type="ARBA" id="ARBA00022467"/>
    </source>
</evidence>
<comment type="function">
    <text evidence="7">F-actin-capping proteins bind in a Ca(2+)-independent manner to the fast growing ends of actin filaments (barbed end) thereby blocking the exchange of subunits at these ends. Unlike other capping proteins (such as gelsolin and severin), these proteins do not sever actin filaments.</text>
</comment>
<dbReference type="Proteomes" id="UP000031668">
    <property type="component" value="Unassembled WGS sequence"/>
</dbReference>
<dbReference type="GO" id="GO:0008290">
    <property type="term" value="C:F-actin capping protein complex"/>
    <property type="evidence" value="ECO:0007669"/>
    <property type="project" value="UniProtKB-UniRule"/>
</dbReference>
<dbReference type="PRINTS" id="PR00192">
    <property type="entry name" value="FACTINCAPB"/>
</dbReference>
<dbReference type="PANTHER" id="PTHR10619">
    <property type="entry name" value="F-ACTIN-CAPPING PROTEIN SUBUNIT BETA"/>
    <property type="match status" value="1"/>
</dbReference>
<evidence type="ECO:0000256" key="7">
    <source>
        <dbReference type="RuleBase" id="RU365078"/>
    </source>
</evidence>
<gene>
    <name evidence="8" type="ORF">RF11_12246</name>
</gene>
<dbReference type="SUPFAM" id="SSF90096">
    <property type="entry name" value="Subunits of heterodimeric actin filament capping protein Capz"/>
    <property type="match status" value="1"/>
</dbReference>